<sequence>MSVLYHSSKANVVVNGRSRLYMNSVAHIEDDKNELLRDVHRVAHLGIRLGDLEDGGVIIQMGQNLLLCQMLSQNRIVIQL</sequence>
<dbReference type="AlphaFoldDB" id="A0AAF0TTE6"/>
<evidence type="ECO:0000313" key="2">
    <source>
        <dbReference type="Proteomes" id="UP001234989"/>
    </source>
</evidence>
<protein>
    <submittedName>
        <fullName evidence="1">Uncharacterized protein</fullName>
    </submittedName>
</protein>
<name>A0AAF0TTE6_SOLVR</name>
<proteinExistence type="predicted"/>
<gene>
    <name evidence="1" type="ORF">MTR67_018895</name>
</gene>
<reference evidence="1" key="1">
    <citation type="submission" date="2023-08" db="EMBL/GenBank/DDBJ databases">
        <title>A de novo genome assembly of Solanum verrucosum Schlechtendal, a Mexican diploid species geographically isolated from the other diploid A-genome species in potato relatives.</title>
        <authorList>
            <person name="Hosaka K."/>
        </authorList>
    </citation>
    <scope>NUCLEOTIDE SEQUENCE</scope>
    <source>
        <tissue evidence="1">Young leaves</tissue>
    </source>
</reference>
<dbReference type="Proteomes" id="UP001234989">
    <property type="component" value="Chromosome 4"/>
</dbReference>
<keyword evidence="2" id="KW-1185">Reference proteome</keyword>
<dbReference type="EMBL" id="CP133615">
    <property type="protein sequence ID" value="WMV25510.1"/>
    <property type="molecule type" value="Genomic_DNA"/>
</dbReference>
<organism evidence="1 2">
    <name type="scientific">Solanum verrucosum</name>
    <dbReference type="NCBI Taxonomy" id="315347"/>
    <lineage>
        <taxon>Eukaryota</taxon>
        <taxon>Viridiplantae</taxon>
        <taxon>Streptophyta</taxon>
        <taxon>Embryophyta</taxon>
        <taxon>Tracheophyta</taxon>
        <taxon>Spermatophyta</taxon>
        <taxon>Magnoliopsida</taxon>
        <taxon>eudicotyledons</taxon>
        <taxon>Gunneridae</taxon>
        <taxon>Pentapetalae</taxon>
        <taxon>asterids</taxon>
        <taxon>lamiids</taxon>
        <taxon>Solanales</taxon>
        <taxon>Solanaceae</taxon>
        <taxon>Solanoideae</taxon>
        <taxon>Solaneae</taxon>
        <taxon>Solanum</taxon>
    </lineage>
</organism>
<evidence type="ECO:0000313" key="1">
    <source>
        <dbReference type="EMBL" id="WMV25510.1"/>
    </source>
</evidence>
<accession>A0AAF0TTE6</accession>